<dbReference type="PROSITE" id="PS50994">
    <property type="entry name" value="INTEGRASE"/>
    <property type="match status" value="1"/>
</dbReference>
<protein>
    <submittedName>
        <fullName evidence="3">IS30 family transposase</fullName>
    </submittedName>
</protein>
<dbReference type="InterPro" id="IPR053392">
    <property type="entry name" value="Transposase_IS30-like"/>
</dbReference>
<evidence type="ECO:0000256" key="1">
    <source>
        <dbReference type="ARBA" id="ARBA00023172"/>
    </source>
</evidence>
<dbReference type="Pfam" id="PF13936">
    <property type="entry name" value="HTH_38"/>
    <property type="match status" value="1"/>
</dbReference>
<dbReference type="Gene3D" id="3.30.420.10">
    <property type="entry name" value="Ribonuclease H-like superfamily/Ribonuclease H"/>
    <property type="match status" value="1"/>
</dbReference>
<dbReference type="RefSeq" id="WP_137412648.1">
    <property type="nucleotide sequence ID" value="NZ_CP033058.2"/>
</dbReference>
<sequence length="338" mass="40325">MNYKAFKKYFHISYEERFFIKKLMDNGYSIRKIARQLRRSPSTVSREIKRNLDLTGNYDSCAANIKSFKRHSHKYMFKFNVNFSHKEFTKIFIQKYDKKFFGIKSTYHYIKNNFKIKLPSLRTVFNWIRSNQWTIKKHNRLRSFYKKGGKRTALVVSRLVTSASYVFPIWTRPKSIDLRQEYGHWEADLVIGKRSTGFRNILTLTERKTRIGFATFVLSKSGYEINTQLRKLIKENSLIVKSITIDNGIEFEKIGILAKWLKIKIYRAEPYASFQRGSNENWNGLIRREYKKGFNFNTINIKTLQNISNKINEMPREILGWKSSKELFLKENYIQANN</sequence>
<dbReference type="GO" id="GO:0004803">
    <property type="term" value="F:transposase activity"/>
    <property type="evidence" value="ECO:0007669"/>
    <property type="project" value="TreeGrafter"/>
</dbReference>
<dbReference type="Gene3D" id="1.10.10.60">
    <property type="entry name" value="Homeodomain-like"/>
    <property type="match status" value="1"/>
</dbReference>
<dbReference type="PANTHER" id="PTHR10948:SF23">
    <property type="entry name" value="TRANSPOSASE INSI FOR INSERTION SEQUENCE ELEMENT IS30A-RELATED"/>
    <property type="match status" value="1"/>
</dbReference>
<dbReference type="NCBIfam" id="NF033563">
    <property type="entry name" value="transpos_IS30"/>
    <property type="match status" value="1"/>
</dbReference>
<dbReference type="GO" id="GO:0032196">
    <property type="term" value="P:transposition"/>
    <property type="evidence" value="ECO:0007669"/>
    <property type="project" value="TreeGrafter"/>
</dbReference>
<organism evidence="3 4">
    <name type="scientific">Metamycoplasma phocicerebrale</name>
    <dbReference type="NCBI Taxonomy" id="142649"/>
    <lineage>
        <taxon>Bacteria</taxon>
        <taxon>Bacillati</taxon>
        <taxon>Mycoplasmatota</taxon>
        <taxon>Mycoplasmoidales</taxon>
        <taxon>Metamycoplasmataceae</taxon>
        <taxon>Metamycoplasma</taxon>
    </lineage>
</organism>
<evidence type="ECO:0000259" key="2">
    <source>
        <dbReference type="PROSITE" id="PS50994"/>
    </source>
</evidence>
<dbReference type="GO" id="GO:0015074">
    <property type="term" value="P:DNA integration"/>
    <property type="evidence" value="ECO:0007669"/>
    <property type="project" value="InterPro"/>
</dbReference>
<gene>
    <name evidence="3" type="ORF">DMC14_000440</name>
</gene>
<dbReference type="GO" id="GO:0005829">
    <property type="term" value="C:cytosol"/>
    <property type="evidence" value="ECO:0007669"/>
    <property type="project" value="TreeGrafter"/>
</dbReference>
<dbReference type="PANTHER" id="PTHR10948">
    <property type="entry name" value="TRANSPOSASE"/>
    <property type="match status" value="1"/>
</dbReference>
<dbReference type="EMBL" id="CP033058">
    <property type="protein sequence ID" value="QBQ01832.1"/>
    <property type="molecule type" value="Genomic_DNA"/>
</dbReference>
<reference evidence="3" key="1">
    <citation type="submission" date="2019-03" db="EMBL/GenBank/DDBJ databases">
        <title>Draft Sequence and Annotation of the Mycoplasma phocicerebrale Strain 1049T Genome.</title>
        <authorList>
            <person name="Frasca S.Jr."/>
            <person name="Kutish G.F."/>
            <person name="Castellanos Gell J."/>
            <person name="Michaels D.L."/>
            <person name="Brown D.R."/>
        </authorList>
    </citation>
    <scope>NUCLEOTIDE SEQUENCE</scope>
    <source>
        <strain evidence="3">1049</strain>
    </source>
</reference>
<dbReference type="OrthoDB" id="396854at2"/>
<dbReference type="GO" id="GO:0003676">
    <property type="term" value="F:nucleic acid binding"/>
    <property type="evidence" value="ECO:0007669"/>
    <property type="project" value="InterPro"/>
</dbReference>
<dbReference type="Proteomes" id="UP000256585">
    <property type="component" value="Chromosome"/>
</dbReference>
<proteinExistence type="predicted"/>
<dbReference type="KEGG" id="mphc:DMC14_000440"/>
<accession>A0A482KDB0</accession>
<name>A0A482KDB0_9BACT</name>
<dbReference type="GO" id="GO:0006310">
    <property type="term" value="P:DNA recombination"/>
    <property type="evidence" value="ECO:0007669"/>
    <property type="project" value="UniProtKB-KW"/>
</dbReference>
<dbReference type="AlphaFoldDB" id="A0A482KDB0"/>
<keyword evidence="4" id="KW-1185">Reference proteome</keyword>
<dbReference type="InterPro" id="IPR001584">
    <property type="entry name" value="Integrase_cat-core"/>
</dbReference>
<dbReference type="InterPro" id="IPR025246">
    <property type="entry name" value="IS30-like_HTH"/>
</dbReference>
<feature type="domain" description="Integrase catalytic" evidence="2">
    <location>
        <begin position="169"/>
        <end position="332"/>
    </location>
</feature>
<dbReference type="SUPFAM" id="SSF53098">
    <property type="entry name" value="Ribonuclease H-like"/>
    <property type="match status" value="1"/>
</dbReference>
<keyword evidence="1" id="KW-0233">DNA recombination</keyword>
<dbReference type="InterPro" id="IPR051917">
    <property type="entry name" value="Transposase-Integrase"/>
</dbReference>
<evidence type="ECO:0000313" key="4">
    <source>
        <dbReference type="Proteomes" id="UP000256585"/>
    </source>
</evidence>
<dbReference type="InterPro" id="IPR036397">
    <property type="entry name" value="RNaseH_sf"/>
</dbReference>
<evidence type="ECO:0000313" key="3">
    <source>
        <dbReference type="EMBL" id="QBQ01832.1"/>
    </source>
</evidence>
<dbReference type="InterPro" id="IPR012337">
    <property type="entry name" value="RNaseH-like_sf"/>
</dbReference>